<keyword evidence="1" id="KW-0732">Signal</keyword>
<comment type="caution">
    <text evidence="3">The sequence shown here is derived from an EMBL/GenBank/DDBJ whole genome shotgun (WGS) entry which is preliminary data.</text>
</comment>
<sequence>MKKIAAVFVLAIATLAVQAQWNWKNVDSLYGPLPKGVHVYTTNDLVDGKPNIAYYVSADLKEKGIEFTTQVGNGKRLTPTQYFEQEGKPLLVMNCTFFEFVHNSNLNVVVKEGKMAAYQQHTINGRGKDTFTYRHPFGSAIGIARNRKADVAWLYTDSAQSIPYASQKPIAAFKDSVAKHTGKEMLQMGDFKKWKMDAAVGGGPVLVQDGEVKISNNEEMKFGGKQIDDKHPRTAMGYTKDGKLIMLVIEGRFPNKAEGATLTQEARMLKEIGCVEALNLDGGGSSCMLVNGKQTITPSDKEQQRQVPAVFMIKAK</sequence>
<proteinExistence type="predicted"/>
<reference evidence="3 4" key="1">
    <citation type="submission" date="2020-01" db="EMBL/GenBank/DDBJ databases">
        <title>Genome analysis.</title>
        <authorList>
            <person name="Wu S."/>
            <person name="Wang G."/>
        </authorList>
    </citation>
    <scope>NUCLEOTIDE SEQUENCE [LARGE SCALE GENOMIC DNA]</scope>
    <source>
        <strain evidence="3 4">SYL130</strain>
    </source>
</reference>
<dbReference type="Pfam" id="PF09992">
    <property type="entry name" value="NAGPA"/>
    <property type="match status" value="1"/>
</dbReference>
<dbReference type="Proteomes" id="UP000753802">
    <property type="component" value="Unassembled WGS sequence"/>
</dbReference>
<protein>
    <submittedName>
        <fullName evidence="3">Phosphodiester glycosidase family protein</fullName>
    </submittedName>
</protein>
<feature type="signal peptide" evidence="1">
    <location>
        <begin position="1"/>
        <end position="19"/>
    </location>
</feature>
<dbReference type="PANTHER" id="PTHR40446">
    <property type="entry name" value="N-ACETYLGLUCOSAMINE-1-PHOSPHODIESTER ALPHA-N-ACETYLGLUCOSAMINIDASE"/>
    <property type="match status" value="1"/>
</dbReference>
<evidence type="ECO:0000313" key="3">
    <source>
        <dbReference type="EMBL" id="NCI51186.1"/>
    </source>
</evidence>
<dbReference type="InterPro" id="IPR018711">
    <property type="entry name" value="NAGPA"/>
</dbReference>
<name>A0ABX0A204_9BACT</name>
<feature type="domain" description="Phosphodiester glycosidase" evidence="2">
    <location>
        <begin position="179"/>
        <end position="313"/>
    </location>
</feature>
<dbReference type="RefSeq" id="WP_161819477.1">
    <property type="nucleotide sequence ID" value="NZ_JAACJS010000015.1"/>
</dbReference>
<accession>A0ABX0A204</accession>
<dbReference type="EMBL" id="JAACJS010000015">
    <property type="protein sequence ID" value="NCI51186.1"/>
    <property type="molecule type" value="Genomic_DNA"/>
</dbReference>
<evidence type="ECO:0000259" key="2">
    <source>
        <dbReference type="Pfam" id="PF09992"/>
    </source>
</evidence>
<keyword evidence="3" id="KW-0378">Hydrolase</keyword>
<evidence type="ECO:0000256" key="1">
    <source>
        <dbReference type="SAM" id="SignalP"/>
    </source>
</evidence>
<gene>
    <name evidence="3" type="ORF">GWC95_14735</name>
</gene>
<organism evidence="3 4">
    <name type="scientific">Sediminibacterium roseum</name>
    <dbReference type="NCBI Taxonomy" id="1978412"/>
    <lineage>
        <taxon>Bacteria</taxon>
        <taxon>Pseudomonadati</taxon>
        <taxon>Bacteroidota</taxon>
        <taxon>Chitinophagia</taxon>
        <taxon>Chitinophagales</taxon>
        <taxon>Chitinophagaceae</taxon>
        <taxon>Sediminibacterium</taxon>
    </lineage>
</organism>
<keyword evidence="3" id="KW-0326">Glycosidase</keyword>
<evidence type="ECO:0000313" key="4">
    <source>
        <dbReference type="Proteomes" id="UP000753802"/>
    </source>
</evidence>
<dbReference type="PANTHER" id="PTHR40446:SF2">
    <property type="entry name" value="N-ACETYLGLUCOSAMINE-1-PHOSPHODIESTER ALPHA-N-ACETYLGLUCOSAMINIDASE"/>
    <property type="match status" value="1"/>
</dbReference>
<dbReference type="GO" id="GO:0016798">
    <property type="term" value="F:hydrolase activity, acting on glycosyl bonds"/>
    <property type="evidence" value="ECO:0007669"/>
    <property type="project" value="UniProtKB-KW"/>
</dbReference>
<feature type="chain" id="PRO_5046835616" evidence="1">
    <location>
        <begin position="20"/>
        <end position="316"/>
    </location>
</feature>
<keyword evidence="4" id="KW-1185">Reference proteome</keyword>